<dbReference type="GeneID" id="4619547"/>
<evidence type="ECO:0000313" key="3">
    <source>
        <dbReference type="Proteomes" id="UP000000591"/>
    </source>
</evidence>
<name>Q75C97_EREGS</name>
<reference evidence="2 3" key="1">
    <citation type="journal article" date="2004" name="Science">
        <title>The Ashbya gossypii genome as a tool for mapping the ancient Saccharomyces cerevisiae genome.</title>
        <authorList>
            <person name="Dietrich F.S."/>
            <person name="Voegeli S."/>
            <person name="Brachat S."/>
            <person name="Lerch A."/>
            <person name="Gates K."/>
            <person name="Steiner S."/>
            <person name="Mohr C."/>
            <person name="Pohlmann R."/>
            <person name="Luedi P."/>
            <person name="Choi S."/>
            <person name="Wing R.A."/>
            <person name="Flavier A."/>
            <person name="Gaffney T.D."/>
            <person name="Philippsen P."/>
        </authorList>
    </citation>
    <scope>NUCLEOTIDE SEQUENCE [LARGE SCALE GENOMIC DNA]</scope>
    <source>
        <strain evidence="3">ATCC 10895 / CBS 109.51 / FGSC 9923 / NRRL Y-1056</strain>
    </source>
</reference>
<accession>Q75C97</accession>
<dbReference type="RefSeq" id="NP_983422.1">
    <property type="nucleotide sequence ID" value="NM_208775.1"/>
</dbReference>
<dbReference type="HOGENOM" id="CLU_966359_0_0_1"/>
<feature type="region of interest" description="Disordered" evidence="1">
    <location>
        <begin position="93"/>
        <end position="114"/>
    </location>
</feature>
<dbReference type="EMBL" id="AE016816">
    <property type="protein sequence ID" value="AAS51246.1"/>
    <property type="molecule type" value="Genomic_DNA"/>
</dbReference>
<dbReference type="KEGG" id="ago:AGOS_ACR019W"/>
<dbReference type="Proteomes" id="UP000000591">
    <property type="component" value="Chromosome III"/>
</dbReference>
<reference evidence="3" key="2">
    <citation type="journal article" date="2013" name="G3 (Bethesda)">
        <title>Genomes of Ashbya fungi isolated from insects reveal four mating-type loci, numerous translocations, lack of transposons, and distinct gene duplications.</title>
        <authorList>
            <person name="Dietrich F.S."/>
            <person name="Voegeli S."/>
            <person name="Kuo S."/>
            <person name="Philippsen P."/>
        </authorList>
    </citation>
    <scope>GENOME REANNOTATION</scope>
    <source>
        <strain evidence="3">ATCC 10895 / CBS 109.51 / FGSC 9923 / NRRL Y-1056</strain>
    </source>
</reference>
<evidence type="ECO:0000313" key="2">
    <source>
        <dbReference type="EMBL" id="AAS51246.1"/>
    </source>
</evidence>
<feature type="compositionally biased region" description="Basic residues" evidence="1">
    <location>
        <begin position="104"/>
        <end position="114"/>
    </location>
</feature>
<sequence length="288" mass="32640">MQEHMRSSGTERMTEVERAGQAIQLSGSRAHESPEVGDKTLDVAAVAAVVAGEKVRGLPLMAGDLLGEDGSLGHDMHALGKRQRILKDQLQSMSPQERLERQRAMRRKRDNAYRARKRATELTVDPELRQLFMALDKNKKFHSISAKYDAAALTPEFFPRVLLTKAETDDAALYKAPFDSFIECLRNKIRSFSGTKLSKERTSVHVTSVSCVLYCSQDKSHQRLLQTKETKKNSNLDNLKQYHCQSYMRVNYSFKTQVLSIKFRHIQHGDSPLLIGSDSNHPSCFDEK</sequence>
<proteinExistence type="predicted"/>
<dbReference type="AlphaFoldDB" id="Q75C97"/>
<gene>
    <name evidence="2" type="ORF">AGOS_ACR019W</name>
</gene>
<protein>
    <submittedName>
        <fullName evidence="2">ACR019Wp</fullName>
    </submittedName>
</protein>
<dbReference type="InParanoid" id="Q75C97"/>
<keyword evidence="3" id="KW-1185">Reference proteome</keyword>
<dbReference type="OrthoDB" id="4068972at2759"/>
<evidence type="ECO:0000256" key="1">
    <source>
        <dbReference type="SAM" id="MobiDB-lite"/>
    </source>
</evidence>
<dbReference type="OMA" id="KAPFDSF"/>
<organism evidence="2 3">
    <name type="scientific">Eremothecium gossypii (strain ATCC 10895 / CBS 109.51 / FGSC 9923 / NRRL Y-1056)</name>
    <name type="common">Yeast</name>
    <name type="synonym">Ashbya gossypii</name>
    <dbReference type="NCBI Taxonomy" id="284811"/>
    <lineage>
        <taxon>Eukaryota</taxon>
        <taxon>Fungi</taxon>
        <taxon>Dikarya</taxon>
        <taxon>Ascomycota</taxon>
        <taxon>Saccharomycotina</taxon>
        <taxon>Saccharomycetes</taxon>
        <taxon>Saccharomycetales</taxon>
        <taxon>Saccharomycetaceae</taxon>
        <taxon>Eremothecium</taxon>
    </lineage>
</organism>